<protein>
    <recommendedName>
        <fullName evidence="4">Glutathione S-transferase</fullName>
        <ecNumber evidence="4">2.5.1.18</ecNumber>
    </recommendedName>
</protein>
<name>W1PUT4_AMBTC</name>
<dbReference type="SUPFAM" id="SSF47616">
    <property type="entry name" value="GST C-terminal domain-like"/>
    <property type="match status" value="1"/>
</dbReference>
<dbReference type="OMA" id="KWAENFC"/>
<dbReference type="Proteomes" id="UP000017836">
    <property type="component" value="Unassembled WGS sequence"/>
</dbReference>
<dbReference type="Gramene" id="ERN11589">
    <property type="protein sequence ID" value="ERN11589"/>
    <property type="gene ID" value="AMTR_s00022p00178480"/>
</dbReference>
<dbReference type="InterPro" id="IPR010987">
    <property type="entry name" value="Glutathione-S-Trfase_C-like"/>
</dbReference>
<dbReference type="SFLD" id="SFLDG00358">
    <property type="entry name" value="Main_(cytGST)"/>
    <property type="match status" value="1"/>
</dbReference>
<dbReference type="Pfam" id="PF02798">
    <property type="entry name" value="GST_N"/>
    <property type="match status" value="1"/>
</dbReference>
<dbReference type="eggNOG" id="KOG0406">
    <property type="taxonomic scope" value="Eukaryota"/>
</dbReference>
<keyword evidence="1 4" id="KW-0808">Transferase</keyword>
<dbReference type="GO" id="GO:0009407">
    <property type="term" value="P:toxin catabolic process"/>
    <property type="evidence" value="ECO:0007669"/>
    <property type="project" value="UniProtKB-ARBA"/>
</dbReference>
<sequence>MGEKGEVKLIGAWPSPFVLRARVALNLKSVDYEFLQETLGNKSELLLRSNPVYKKVPVLLHHDQPICESLIIVQYIDEVWPGPAILPKDPSERALARFWAAYVDDKVFPAMQGMMKAQGQEEEKSVIDQLLGGLQLLEGALREVGKGKRFFGGDEIGYIDIALGSMLGWMRVTERFSELKLFDAEKTPLLVQWADSFTSAEAVKGVMPETDKLVEFAKILLARFKSQA</sequence>
<dbReference type="OrthoDB" id="4951845at2759"/>
<dbReference type="InterPro" id="IPR004045">
    <property type="entry name" value="Glutathione_S-Trfase_N"/>
</dbReference>
<dbReference type="AlphaFoldDB" id="W1PUT4"/>
<dbReference type="SFLD" id="SFLDS00019">
    <property type="entry name" value="Glutathione_Transferase_(cytos"/>
    <property type="match status" value="1"/>
</dbReference>
<accession>W1PUT4</accession>
<dbReference type="STRING" id="13333.W1PUT4"/>
<dbReference type="GO" id="GO:0005737">
    <property type="term" value="C:cytoplasm"/>
    <property type="evidence" value="ECO:0000318"/>
    <property type="project" value="GO_Central"/>
</dbReference>
<dbReference type="PROSITE" id="PS50405">
    <property type="entry name" value="GST_CTER"/>
    <property type="match status" value="1"/>
</dbReference>
<dbReference type="KEGG" id="atr:18439787"/>
<dbReference type="PANTHER" id="PTHR11260:SF615">
    <property type="entry name" value="GLUTATHIONE S-TRANSFERASE U17"/>
    <property type="match status" value="1"/>
</dbReference>
<proteinExistence type="inferred from homology"/>
<evidence type="ECO:0000256" key="3">
    <source>
        <dbReference type="ARBA" id="ARBA00047960"/>
    </source>
</evidence>
<dbReference type="FunFam" id="1.20.1050.10:FF:000016">
    <property type="entry name" value="Glutathione S-transferase U9"/>
    <property type="match status" value="1"/>
</dbReference>
<evidence type="ECO:0000259" key="6">
    <source>
        <dbReference type="PROSITE" id="PS50405"/>
    </source>
</evidence>
<comment type="subcellular location">
    <subcellularLocation>
        <location evidence="4">Cytoplasm</location>
        <location evidence="4">Cytosol</location>
    </subcellularLocation>
</comment>
<feature type="domain" description="GST C-terminal" evidence="6">
    <location>
        <begin position="89"/>
        <end position="220"/>
    </location>
</feature>
<feature type="domain" description="GST N-terminal" evidence="5">
    <location>
        <begin position="5"/>
        <end position="84"/>
    </location>
</feature>
<dbReference type="CDD" id="cd03185">
    <property type="entry name" value="GST_C_Tau"/>
    <property type="match status" value="1"/>
</dbReference>
<dbReference type="Gene3D" id="3.40.30.10">
    <property type="entry name" value="Glutaredoxin"/>
    <property type="match status" value="1"/>
</dbReference>
<dbReference type="CDD" id="cd03058">
    <property type="entry name" value="GST_N_Tau"/>
    <property type="match status" value="1"/>
</dbReference>
<dbReference type="InterPro" id="IPR045074">
    <property type="entry name" value="GST_C_Tau"/>
</dbReference>
<comment type="similarity">
    <text evidence="2">Belongs to the GST superfamily. Tau family.</text>
</comment>
<dbReference type="FunFam" id="3.40.30.10:FF:000044">
    <property type="entry name" value="Glutathione S-transferase GSTU6"/>
    <property type="match status" value="1"/>
</dbReference>
<dbReference type="InterPro" id="IPR040079">
    <property type="entry name" value="Glutathione_S-Trfase"/>
</dbReference>
<dbReference type="SFLD" id="SFLDG01152">
    <property type="entry name" value="Main.3:_Omega-_and_Tau-like"/>
    <property type="match status" value="1"/>
</dbReference>
<comment type="catalytic activity">
    <reaction evidence="3 4">
        <text>RX + glutathione = an S-substituted glutathione + a halide anion + H(+)</text>
        <dbReference type="Rhea" id="RHEA:16437"/>
        <dbReference type="ChEBI" id="CHEBI:15378"/>
        <dbReference type="ChEBI" id="CHEBI:16042"/>
        <dbReference type="ChEBI" id="CHEBI:17792"/>
        <dbReference type="ChEBI" id="CHEBI:57925"/>
        <dbReference type="ChEBI" id="CHEBI:90779"/>
        <dbReference type="EC" id="2.5.1.18"/>
    </reaction>
</comment>
<dbReference type="GO" id="GO:0006749">
    <property type="term" value="P:glutathione metabolic process"/>
    <property type="evidence" value="ECO:0000318"/>
    <property type="project" value="GO_Central"/>
</dbReference>
<evidence type="ECO:0000313" key="7">
    <source>
        <dbReference type="EMBL" id="ERN11589.1"/>
    </source>
</evidence>
<dbReference type="Gene3D" id="1.20.1050.10">
    <property type="match status" value="1"/>
</dbReference>
<evidence type="ECO:0000256" key="1">
    <source>
        <dbReference type="ARBA" id="ARBA00022679"/>
    </source>
</evidence>
<dbReference type="InterPro" id="IPR036282">
    <property type="entry name" value="Glutathione-S-Trfase_C_sf"/>
</dbReference>
<dbReference type="GO" id="GO:0005829">
    <property type="term" value="C:cytosol"/>
    <property type="evidence" value="ECO:0007669"/>
    <property type="project" value="UniProtKB-SubCell"/>
</dbReference>
<dbReference type="InterPro" id="IPR036249">
    <property type="entry name" value="Thioredoxin-like_sf"/>
</dbReference>
<evidence type="ECO:0000313" key="8">
    <source>
        <dbReference type="Proteomes" id="UP000017836"/>
    </source>
</evidence>
<dbReference type="EC" id="2.5.1.18" evidence="4"/>
<keyword evidence="8" id="KW-1185">Reference proteome</keyword>
<organism evidence="7 8">
    <name type="scientific">Amborella trichopoda</name>
    <dbReference type="NCBI Taxonomy" id="13333"/>
    <lineage>
        <taxon>Eukaryota</taxon>
        <taxon>Viridiplantae</taxon>
        <taxon>Streptophyta</taxon>
        <taxon>Embryophyta</taxon>
        <taxon>Tracheophyta</taxon>
        <taxon>Spermatophyta</taxon>
        <taxon>Magnoliopsida</taxon>
        <taxon>Amborellales</taxon>
        <taxon>Amborellaceae</taxon>
        <taxon>Amborella</taxon>
    </lineage>
</organism>
<keyword evidence="4" id="KW-0963">Cytoplasm</keyword>
<dbReference type="GO" id="GO:0004364">
    <property type="term" value="F:glutathione transferase activity"/>
    <property type="evidence" value="ECO:0000318"/>
    <property type="project" value="GO_Central"/>
</dbReference>
<reference evidence="8" key="1">
    <citation type="journal article" date="2013" name="Science">
        <title>The Amborella genome and the evolution of flowering plants.</title>
        <authorList>
            <consortium name="Amborella Genome Project"/>
        </authorList>
    </citation>
    <scope>NUCLEOTIDE SEQUENCE [LARGE SCALE GENOMIC DNA]</scope>
</reference>
<evidence type="ECO:0000256" key="4">
    <source>
        <dbReference type="RuleBase" id="RU369102"/>
    </source>
</evidence>
<dbReference type="PROSITE" id="PS50404">
    <property type="entry name" value="GST_NTER"/>
    <property type="match status" value="1"/>
</dbReference>
<dbReference type="HOGENOM" id="CLU_011226_18_0_1"/>
<evidence type="ECO:0000259" key="5">
    <source>
        <dbReference type="PROSITE" id="PS50404"/>
    </source>
</evidence>
<dbReference type="InterPro" id="IPR045073">
    <property type="entry name" value="Omega/Tau-like"/>
</dbReference>
<dbReference type="SUPFAM" id="SSF52833">
    <property type="entry name" value="Thioredoxin-like"/>
    <property type="match status" value="1"/>
</dbReference>
<dbReference type="Pfam" id="PF13410">
    <property type="entry name" value="GST_C_2"/>
    <property type="match status" value="1"/>
</dbReference>
<dbReference type="EMBL" id="KI392687">
    <property type="protein sequence ID" value="ERN11589.1"/>
    <property type="molecule type" value="Genomic_DNA"/>
</dbReference>
<dbReference type="PANTHER" id="PTHR11260">
    <property type="entry name" value="GLUTATHIONE S-TRANSFERASE, GST, SUPERFAMILY, GST DOMAIN CONTAINING"/>
    <property type="match status" value="1"/>
</dbReference>
<gene>
    <name evidence="7" type="ORF">AMTR_s00022p00178480</name>
</gene>
<comment type="function">
    <text evidence="4">Is involved in the conjugation of reduced glutathione to a wide number of exogenous and endogenous hydrophobic electrophiles.</text>
</comment>
<evidence type="ECO:0000256" key="2">
    <source>
        <dbReference type="ARBA" id="ARBA00025743"/>
    </source>
</evidence>